<evidence type="ECO:0000313" key="3">
    <source>
        <dbReference type="Proteomes" id="UP001162640"/>
    </source>
</evidence>
<keyword evidence="1" id="KW-0472">Membrane</keyword>
<feature type="transmembrane region" description="Helical" evidence="1">
    <location>
        <begin position="56"/>
        <end position="76"/>
    </location>
</feature>
<proteinExistence type="predicted"/>
<evidence type="ECO:0000256" key="1">
    <source>
        <dbReference type="SAM" id="Phobius"/>
    </source>
</evidence>
<protein>
    <submittedName>
        <fullName evidence="2">Uncharacterized protein</fullName>
    </submittedName>
</protein>
<organism evidence="2 3">
    <name type="scientific">Triparma laevis f. inornata</name>
    <dbReference type="NCBI Taxonomy" id="1714386"/>
    <lineage>
        <taxon>Eukaryota</taxon>
        <taxon>Sar</taxon>
        <taxon>Stramenopiles</taxon>
        <taxon>Ochrophyta</taxon>
        <taxon>Bolidophyceae</taxon>
        <taxon>Parmales</taxon>
        <taxon>Triparmaceae</taxon>
        <taxon>Triparma</taxon>
    </lineage>
</organism>
<feature type="transmembrane region" description="Helical" evidence="1">
    <location>
        <begin position="143"/>
        <end position="165"/>
    </location>
</feature>
<feature type="transmembrane region" description="Helical" evidence="1">
    <location>
        <begin position="113"/>
        <end position="131"/>
    </location>
</feature>
<comment type="caution">
    <text evidence="2">The sequence shown here is derived from an EMBL/GenBank/DDBJ whole genome shotgun (WGS) entry which is preliminary data.</text>
</comment>
<keyword evidence="1" id="KW-0812">Transmembrane</keyword>
<gene>
    <name evidence="2" type="ORF">TL16_g01368</name>
</gene>
<reference evidence="3" key="1">
    <citation type="journal article" date="2023" name="Commun. Biol.">
        <title>Genome analysis of Parmales, the sister group of diatoms, reveals the evolutionary specialization of diatoms from phago-mixotrophs to photoautotrophs.</title>
        <authorList>
            <person name="Ban H."/>
            <person name="Sato S."/>
            <person name="Yoshikawa S."/>
            <person name="Yamada K."/>
            <person name="Nakamura Y."/>
            <person name="Ichinomiya M."/>
            <person name="Sato N."/>
            <person name="Blanc-Mathieu R."/>
            <person name="Endo H."/>
            <person name="Kuwata A."/>
            <person name="Ogata H."/>
        </authorList>
    </citation>
    <scope>NUCLEOTIDE SEQUENCE [LARGE SCALE GENOMIC DNA]</scope>
</reference>
<evidence type="ECO:0000313" key="2">
    <source>
        <dbReference type="EMBL" id="GMH53082.1"/>
    </source>
</evidence>
<feature type="transmembrane region" description="Helical" evidence="1">
    <location>
        <begin position="82"/>
        <end position="101"/>
    </location>
</feature>
<keyword evidence="1" id="KW-1133">Transmembrane helix</keyword>
<dbReference type="Proteomes" id="UP001162640">
    <property type="component" value="Unassembled WGS sequence"/>
</dbReference>
<dbReference type="EMBL" id="BLQM01000031">
    <property type="protein sequence ID" value="GMH53082.1"/>
    <property type="molecule type" value="Genomic_DNA"/>
</dbReference>
<dbReference type="AlphaFoldDB" id="A0A9W6ZET4"/>
<accession>A0A9W6ZET4</accession>
<sequence>MLTQHARSSAPDNYCHPNICPSPPPVIMHSALSGAPSPSTSLLKPPSPPTPLPKSYPFFLLFFSTFFWLWAILNTITESFDLGVASFLTVILSSYTLLKATSTNQKITSCQKTSSLLSSLFVSLNYGLGYYHAVFTYNRADGFVVYCGIFTVLWFGNGVIGLWLMRVKS</sequence>
<name>A0A9W6ZET4_9STRA</name>